<sequence>MDIRSMACFVAVAEELHFHRAAGRLHLTQPSLSQRIRALEDEIGAELFIRDRRGVALTPAGKAFLDPARRAIENARTAREQALRAFRGEVGTLKLGFTVIAFYGILPQAVQAFRRRYPDVEVELNEMNSPSLESALMTGAIDLAVLHPPLANPNLAIHDLPAEPLVLALPADHPLADLEEIHLADLAGQPLLIAPRRIGPSIYDRIIALFHEQGVTPRIVQEVTPMTTLVGLVSAGAGMGLVTAGISRLPRPGVAFRPTTPEPPSLPIAASWLKPDLSATGKRFLEIVVALDRD</sequence>
<dbReference type="InterPro" id="IPR000847">
    <property type="entry name" value="LysR_HTH_N"/>
</dbReference>
<evidence type="ECO:0000313" key="10">
    <source>
        <dbReference type="Proteomes" id="UP000027180"/>
    </source>
</evidence>
<accession>A0A060I9B2</accession>
<dbReference type="PRINTS" id="PR00039">
    <property type="entry name" value="HTHLYSR"/>
</dbReference>
<dbReference type="FunFam" id="1.10.10.10:FF:000001">
    <property type="entry name" value="LysR family transcriptional regulator"/>
    <property type="match status" value="1"/>
</dbReference>
<dbReference type="PANTHER" id="PTHR30346">
    <property type="entry name" value="TRANSCRIPTIONAL DUAL REGULATOR HCAR-RELATED"/>
    <property type="match status" value="1"/>
</dbReference>
<dbReference type="HOGENOM" id="CLU_039613_6_4_5"/>
<dbReference type="PANTHER" id="PTHR30346:SF0">
    <property type="entry name" value="HCA OPERON TRANSCRIPTIONAL ACTIVATOR HCAR"/>
    <property type="match status" value="1"/>
</dbReference>
<dbReference type="AlphaFoldDB" id="A0A060I9B2"/>
<feature type="domain" description="HTH lysR-type" evidence="8">
    <location>
        <begin position="1"/>
        <end position="58"/>
    </location>
</feature>
<dbReference type="Pfam" id="PF00126">
    <property type="entry name" value="HTH_1"/>
    <property type="match status" value="1"/>
</dbReference>
<gene>
    <name evidence="9" type="ORF">IE4771_PC00292</name>
</gene>
<dbReference type="GO" id="GO:0003677">
    <property type="term" value="F:DNA binding"/>
    <property type="evidence" value="ECO:0007669"/>
    <property type="project" value="UniProtKB-KW"/>
</dbReference>
<dbReference type="SUPFAM" id="SSF53850">
    <property type="entry name" value="Periplasmic binding protein-like II"/>
    <property type="match status" value="1"/>
</dbReference>
<name>A0A060I9B2_RHIET</name>
<dbReference type="OrthoDB" id="9811588at2"/>
<dbReference type="GO" id="GO:0003700">
    <property type="term" value="F:DNA-binding transcription factor activity"/>
    <property type="evidence" value="ECO:0007669"/>
    <property type="project" value="InterPro"/>
</dbReference>
<dbReference type="EMBL" id="CP006989">
    <property type="protein sequence ID" value="AIC30417.1"/>
    <property type="molecule type" value="Genomic_DNA"/>
</dbReference>
<dbReference type="Gene3D" id="1.10.10.10">
    <property type="entry name" value="Winged helix-like DNA-binding domain superfamily/Winged helix DNA-binding domain"/>
    <property type="match status" value="1"/>
</dbReference>
<evidence type="ECO:0000256" key="5">
    <source>
        <dbReference type="ARBA" id="ARBA00054626"/>
    </source>
</evidence>
<evidence type="ECO:0000313" key="9">
    <source>
        <dbReference type="EMBL" id="AIC30417.1"/>
    </source>
</evidence>
<dbReference type="SUPFAM" id="SSF46785">
    <property type="entry name" value="Winged helix' DNA-binding domain"/>
    <property type="match status" value="1"/>
</dbReference>
<dbReference type="Pfam" id="PF03466">
    <property type="entry name" value="LysR_substrate"/>
    <property type="match status" value="1"/>
</dbReference>
<organism evidence="9 10">
    <name type="scientific">Rhizobium etli bv. mimosae str. IE4771</name>
    <dbReference type="NCBI Taxonomy" id="1432050"/>
    <lineage>
        <taxon>Bacteria</taxon>
        <taxon>Pseudomonadati</taxon>
        <taxon>Pseudomonadota</taxon>
        <taxon>Alphaproteobacteria</taxon>
        <taxon>Hyphomicrobiales</taxon>
        <taxon>Rhizobiaceae</taxon>
        <taxon>Rhizobium/Agrobacterium group</taxon>
        <taxon>Rhizobium</taxon>
    </lineage>
</organism>
<evidence type="ECO:0000256" key="2">
    <source>
        <dbReference type="ARBA" id="ARBA00023015"/>
    </source>
</evidence>
<keyword evidence="2" id="KW-0805">Transcription regulation</keyword>
<reference evidence="9 10" key="1">
    <citation type="submission" date="2013-12" db="EMBL/GenBank/DDBJ databases">
        <title>Complete genome sequence of Rhizobium etli bv. mimosae IE4771.</title>
        <authorList>
            <person name="Bustos P."/>
            <person name="Santamaria R.I."/>
            <person name="Lozano L."/>
            <person name="Ormeno-Orrillo E."/>
            <person name="Rogel M.A."/>
            <person name="Romero D."/>
            <person name="Cevallos M.A."/>
            <person name="Martinez-Romero E."/>
            <person name="Gonzalez V."/>
        </authorList>
    </citation>
    <scope>NUCLEOTIDE SEQUENCE [LARGE SCALE GENOMIC DNA]</scope>
    <source>
        <strain evidence="9 10">IE4771</strain>
        <plasmid evidence="10">Plasmid pRetIE4771c</plasmid>
    </source>
</reference>
<comment type="similarity">
    <text evidence="1">Belongs to the LysR transcriptional regulatory family.</text>
</comment>
<dbReference type="CDD" id="cd08414">
    <property type="entry name" value="PBP2_LTTR_aromatics_like"/>
    <property type="match status" value="1"/>
</dbReference>
<dbReference type="InterPro" id="IPR036390">
    <property type="entry name" value="WH_DNA-bd_sf"/>
</dbReference>
<dbReference type="KEGG" id="rei:IE4771_PC00292"/>
<geneLocation type="plasmid" evidence="9 10">
    <name>pRetIE4771c</name>
</geneLocation>
<keyword evidence="9" id="KW-0614">Plasmid</keyword>
<evidence type="ECO:0000256" key="4">
    <source>
        <dbReference type="ARBA" id="ARBA00023163"/>
    </source>
</evidence>
<dbReference type="Gene3D" id="3.40.190.10">
    <property type="entry name" value="Periplasmic binding protein-like II"/>
    <property type="match status" value="2"/>
</dbReference>
<evidence type="ECO:0000256" key="7">
    <source>
        <dbReference type="ARBA" id="ARBA00083243"/>
    </source>
</evidence>
<evidence type="ECO:0000256" key="6">
    <source>
        <dbReference type="ARBA" id="ARBA00067332"/>
    </source>
</evidence>
<evidence type="ECO:0000259" key="8">
    <source>
        <dbReference type="PROSITE" id="PS50931"/>
    </source>
</evidence>
<comment type="function">
    <text evidence="5">Transcriptional regulator of the ttuABCDE tartrate utilization operon.</text>
</comment>
<evidence type="ECO:0000256" key="1">
    <source>
        <dbReference type="ARBA" id="ARBA00009437"/>
    </source>
</evidence>
<dbReference type="Proteomes" id="UP000027180">
    <property type="component" value="Plasmid pRetIE4771c"/>
</dbReference>
<dbReference type="GO" id="GO:0032993">
    <property type="term" value="C:protein-DNA complex"/>
    <property type="evidence" value="ECO:0007669"/>
    <property type="project" value="TreeGrafter"/>
</dbReference>
<keyword evidence="3" id="KW-0238">DNA-binding</keyword>
<dbReference type="InterPro" id="IPR005119">
    <property type="entry name" value="LysR_subst-bd"/>
</dbReference>
<proteinExistence type="inferred from homology"/>
<dbReference type="InterPro" id="IPR036388">
    <property type="entry name" value="WH-like_DNA-bd_sf"/>
</dbReference>
<dbReference type="PROSITE" id="PS50931">
    <property type="entry name" value="HTH_LYSR"/>
    <property type="match status" value="1"/>
</dbReference>
<evidence type="ECO:0000256" key="3">
    <source>
        <dbReference type="ARBA" id="ARBA00023125"/>
    </source>
</evidence>
<protein>
    <recommendedName>
        <fullName evidence="6">HTH-type transcriptional regulator TtuA</fullName>
    </recommendedName>
    <alternativeName>
        <fullName evidence="7">Tartrate utilization transcriptional regulator</fullName>
    </alternativeName>
</protein>
<dbReference type="RefSeq" id="WP_051649947.1">
    <property type="nucleotide sequence ID" value="NZ_CP006989.1"/>
</dbReference>
<keyword evidence="4" id="KW-0804">Transcription</keyword>